<evidence type="ECO:0000256" key="7">
    <source>
        <dbReference type="SAM" id="MobiDB-lite"/>
    </source>
</evidence>
<feature type="repeat" description="NHL" evidence="6">
    <location>
        <begin position="762"/>
        <end position="805"/>
    </location>
</feature>
<dbReference type="Proteomes" id="UP001217089">
    <property type="component" value="Unassembled WGS sequence"/>
</dbReference>
<feature type="repeat" description="NHL" evidence="6">
    <location>
        <begin position="671"/>
        <end position="711"/>
    </location>
</feature>
<evidence type="ECO:0000256" key="4">
    <source>
        <dbReference type="ARBA" id="ARBA00022833"/>
    </source>
</evidence>
<dbReference type="SUPFAM" id="SSF101898">
    <property type="entry name" value="NHL repeat"/>
    <property type="match status" value="1"/>
</dbReference>
<keyword evidence="4" id="KW-0862">Zinc</keyword>
<dbReference type="SUPFAM" id="SSF57850">
    <property type="entry name" value="RING/U-box"/>
    <property type="match status" value="1"/>
</dbReference>
<dbReference type="Gene3D" id="2.120.10.30">
    <property type="entry name" value="TolB, C-terminal domain"/>
    <property type="match status" value="4"/>
</dbReference>
<evidence type="ECO:0000259" key="8">
    <source>
        <dbReference type="PROSITE" id="PS50089"/>
    </source>
</evidence>
<dbReference type="InterPro" id="IPR011042">
    <property type="entry name" value="6-blade_b-propeller_TolB-like"/>
</dbReference>
<feature type="domain" description="B box-type" evidence="9">
    <location>
        <begin position="128"/>
        <end position="171"/>
    </location>
</feature>
<feature type="region of interest" description="Disordered" evidence="7">
    <location>
        <begin position="339"/>
        <end position="524"/>
    </location>
</feature>
<dbReference type="EMBL" id="JARBDR010000342">
    <property type="protein sequence ID" value="KAJ8313669.1"/>
    <property type="molecule type" value="Genomic_DNA"/>
</dbReference>
<accession>A0ABQ9F8I5</accession>
<evidence type="ECO:0000256" key="2">
    <source>
        <dbReference type="ARBA" id="ARBA00022737"/>
    </source>
</evidence>
<dbReference type="InterPro" id="IPR001258">
    <property type="entry name" value="NHL_repeat"/>
</dbReference>
<dbReference type="PROSITE" id="PS51125">
    <property type="entry name" value="NHL"/>
    <property type="match status" value="6"/>
</dbReference>
<dbReference type="InterPro" id="IPR001841">
    <property type="entry name" value="Znf_RING"/>
</dbReference>
<evidence type="ECO:0000256" key="3">
    <source>
        <dbReference type="ARBA" id="ARBA00022771"/>
    </source>
</evidence>
<dbReference type="InterPro" id="IPR018957">
    <property type="entry name" value="Znf_C3HC4_RING-type"/>
</dbReference>
<name>A0ABQ9F8I5_TEGGR</name>
<evidence type="ECO:0000313" key="10">
    <source>
        <dbReference type="EMBL" id="KAJ8313669.1"/>
    </source>
</evidence>
<protein>
    <recommendedName>
        <fullName evidence="12">RING-type domain-containing protein</fullName>
    </recommendedName>
</protein>
<keyword evidence="2" id="KW-0677">Repeat</keyword>
<dbReference type="SMART" id="SM00184">
    <property type="entry name" value="RING"/>
    <property type="match status" value="1"/>
</dbReference>
<dbReference type="Pfam" id="PF00097">
    <property type="entry name" value="zf-C3HC4"/>
    <property type="match status" value="1"/>
</dbReference>
<evidence type="ECO:0008006" key="12">
    <source>
        <dbReference type="Google" id="ProtNLM"/>
    </source>
</evidence>
<feature type="compositionally biased region" description="Basic and acidic residues" evidence="7">
    <location>
        <begin position="433"/>
        <end position="444"/>
    </location>
</feature>
<dbReference type="InterPro" id="IPR050952">
    <property type="entry name" value="TRIM-NHL_E3_ligases"/>
</dbReference>
<dbReference type="PROSITE" id="PS50119">
    <property type="entry name" value="ZF_BBOX"/>
    <property type="match status" value="1"/>
</dbReference>
<feature type="compositionally biased region" description="Polar residues" evidence="7">
    <location>
        <begin position="415"/>
        <end position="424"/>
    </location>
</feature>
<comment type="caution">
    <text evidence="10">The sequence shown here is derived from an EMBL/GenBank/DDBJ whole genome shotgun (WGS) entry which is preliminary data.</text>
</comment>
<evidence type="ECO:0000259" key="9">
    <source>
        <dbReference type="PROSITE" id="PS50119"/>
    </source>
</evidence>
<feature type="domain" description="RING-type" evidence="8">
    <location>
        <begin position="23"/>
        <end position="65"/>
    </location>
</feature>
<evidence type="ECO:0000313" key="11">
    <source>
        <dbReference type="Proteomes" id="UP001217089"/>
    </source>
</evidence>
<reference evidence="10 11" key="1">
    <citation type="submission" date="2022-12" db="EMBL/GenBank/DDBJ databases">
        <title>Chromosome-level genome of Tegillarca granosa.</title>
        <authorList>
            <person name="Kim J."/>
        </authorList>
    </citation>
    <scope>NUCLEOTIDE SEQUENCE [LARGE SCALE GENOMIC DNA]</scope>
    <source>
        <strain evidence="10">Teg-2019</strain>
        <tissue evidence="10">Adductor muscle</tissue>
    </source>
</reference>
<dbReference type="InterPro" id="IPR000315">
    <property type="entry name" value="Znf_B-box"/>
</dbReference>
<feature type="repeat" description="NHL" evidence="6">
    <location>
        <begin position="718"/>
        <end position="758"/>
    </location>
</feature>
<gene>
    <name evidence="10" type="ORF">KUTeg_008230</name>
</gene>
<dbReference type="PANTHER" id="PTHR24104:SF47">
    <property type="entry name" value="E3 UBIQUITIN-PROTEIN LIGASE NHLRC1"/>
    <property type="match status" value="1"/>
</dbReference>
<organism evidence="10 11">
    <name type="scientific">Tegillarca granosa</name>
    <name type="common">Malaysian cockle</name>
    <name type="synonym">Anadara granosa</name>
    <dbReference type="NCBI Taxonomy" id="220873"/>
    <lineage>
        <taxon>Eukaryota</taxon>
        <taxon>Metazoa</taxon>
        <taxon>Spiralia</taxon>
        <taxon>Lophotrochozoa</taxon>
        <taxon>Mollusca</taxon>
        <taxon>Bivalvia</taxon>
        <taxon>Autobranchia</taxon>
        <taxon>Pteriomorphia</taxon>
        <taxon>Arcoida</taxon>
        <taxon>Arcoidea</taxon>
        <taxon>Arcidae</taxon>
        <taxon>Tegillarca</taxon>
    </lineage>
</organism>
<dbReference type="CDD" id="cd14954">
    <property type="entry name" value="NHL_TRIM71_like"/>
    <property type="match status" value="1"/>
</dbReference>
<dbReference type="CDD" id="cd16524">
    <property type="entry name" value="RING-HC_NHL-1-like"/>
    <property type="match status" value="1"/>
</dbReference>
<feature type="compositionally biased region" description="Low complexity" evidence="7">
    <location>
        <begin position="391"/>
        <end position="404"/>
    </location>
</feature>
<dbReference type="PROSITE" id="PS50089">
    <property type="entry name" value="ZF_RING_2"/>
    <property type="match status" value="1"/>
</dbReference>
<proteinExistence type="predicted"/>
<feature type="repeat" description="NHL" evidence="6">
    <location>
        <begin position="574"/>
        <end position="617"/>
    </location>
</feature>
<dbReference type="Pfam" id="PF01436">
    <property type="entry name" value="NHL"/>
    <property type="match status" value="6"/>
</dbReference>
<sequence length="849" mass="95410">MLEQEEEEELTYSLDDIQKLLQCSICLDRFKQPKLLPCQHTFCQEPCLEGLVRGYSLNLKCPECRAEHRLPYNGVAGFPNNLTIKSFLDLRRKRTRNDSGDVERGGGAGAASADCGQIEQPVPSTAAASRSGCANCNRETFLAKCSHCTQILCEPCTKSHIEQVRNDVLRLVSQLRRGIPRVSNVLSVVDDKAEQFKQRAEVAKADVTEVIERFIMELRSRQRLLHNEIDMFLLGEIRSLTAHKENLQVEIASISSFCQTVESTFTQPDAEVSSDIVKTFREQCVQFMERVRRYEDGSLSLPSERSLRFLMEENRLSDVISNFGEISSVAGDEITTAQNDTQSQEFTPVSSHESTPDINISRSQSEATSSPSPWRNNASSYLRDEGRLHMSSPSSYQTPSSPRSARSWNADYSYPRTSLPSATSDDAAAPRRSLQERRRQHYSDSRISALIGGRVFLNDPQSPGAGRRRTNISRSFSIPEEPYHSDSALTLSRSRTYTPGDSFLENDNENPSPIGHMGTITRSRPTVRFNNISDEETDSTDSEEMLLQVTNFEENESTHIANSVNNYQSKGRSLIRFGQRGNDTMEFTWPRGIAVTREDNILIADSSNHRVQIFDQTGRFLKSFGSYGHCEGEFDCLAGISVNSFGQIIIVDRYNHRIQVFDHHGHFVLAFGEEGCDHGQLLYPWGVACDRMGFIYVCDKENHRIQVFQSNGNFVRAFGFPGHGPGQFENPYYLSISPDSKVYVTDSNNHRIQVFSIYGDYLFSFGSPGSMQGQLRYPKGIVIDPQGFVIVADSGNNRVQVFHGDGRFNCMFGAYGSESGQFKGLEDVALLSNGNIVVSDRENHRIQIF</sequence>
<dbReference type="InterPro" id="IPR013083">
    <property type="entry name" value="Znf_RING/FYVE/PHD"/>
</dbReference>
<feature type="compositionally biased region" description="Polar residues" evidence="7">
    <location>
        <begin position="487"/>
        <end position="499"/>
    </location>
</feature>
<keyword evidence="1" id="KW-0479">Metal-binding</keyword>
<evidence type="ECO:0000256" key="1">
    <source>
        <dbReference type="ARBA" id="ARBA00022723"/>
    </source>
</evidence>
<keyword evidence="3 5" id="KW-0863">Zinc-finger</keyword>
<feature type="repeat" description="NHL" evidence="6">
    <location>
        <begin position="621"/>
        <end position="664"/>
    </location>
</feature>
<evidence type="ECO:0000256" key="6">
    <source>
        <dbReference type="PROSITE-ProRule" id="PRU00504"/>
    </source>
</evidence>
<dbReference type="PANTHER" id="PTHR24104">
    <property type="entry name" value="E3 UBIQUITIN-PROTEIN LIGASE NHLRC1-RELATED"/>
    <property type="match status" value="1"/>
</dbReference>
<dbReference type="Gene3D" id="3.30.40.10">
    <property type="entry name" value="Zinc/RING finger domain, C3HC4 (zinc finger)"/>
    <property type="match status" value="1"/>
</dbReference>
<feature type="repeat" description="NHL" evidence="6">
    <location>
        <begin position="812"/>
        <end position="849"/>
    </location>
</feature>
<feature type="compositionally biased region" description="Polar residues" evidence="7">
    <location>
        <begin position="339"/>
        <end position="380"/>
    </location>
</feature>
<keyword evidence="11" id="KW-1185">Reference proteome</keyword>
<feature type="region of interest" description="Disordered" evidence="7">
    <location>
        <begin position="96"/>
        <end position="115"/>
    </location>
</feature>
<evidence type="ECO:0000256" key="5">
    <source>
        <dbReference type="PROSITE-ProRule" id="PRU00024"/>
    </source>
</evidence>